<dbReference type="AlphaFoldDB" id="A0A9W6JRJ4"/>
<evidence type="ECO:0000256" key="2">
    <source>
        <dbReference type="ARBA" id="ARBA00022448"/>
    </source>
</evidence>
<dbReference type="EMBL" id="BSFL01000003">
    <property type="protein sequence ID" value="GLK81044.1"/>
    <property type="molecule type" value="Genomic_DNA"/>
</dbReference>
<keyword evidence="7" id="KW-1185">Reference proteome</keyword>
<dbReference type="Pfam" id="PF13379">
    <property type="entry name" value="NMT1_2"/>
    <property type="match status" value="1"/>
</dbReference>
<name>A0A9W6JRJ4_9HYPH</name>
<dbReference type="Proteomes" id="UP001143309">
    <property type="component" value="Unassembled WGS sequence"/>
</dbReference>
<accession>A0A9W6JRJ4</accession>
<dbReference type="PANTHER" id="PTHR30024:SF43">
    <property type="entry name" value="BLL4572 PROTEIN"/>
    <property type="match status" value="1"/>
</dbReference>
<reference evidence="6" key="2">
    <citation type="submission" date="2023-01" db="EMBL/GenBank/DDBJ databases">
        <authorList>
            <person name="Sun Q."/>
            <person name="Evtushenko L."/>
        </authorList>
    </citation>
    <scope>NUCLEOTIDE SEQUENCE</scope>
    <source>
        <strain evidence="6">VKM B-2748</strain>
    </source>
</reference>
<comment type="subcellular location">
    <subcellularLocation>
        <location evidence="1">Endomembrane system</location>
    </subcellularLocation>
</comment>
<evidence type="ECO:0000313" key="7">
    <source>
        <dbReference type="Proteomes" id="UP001143309"/>
    </source>
</evidence>
<evidence type="ECO:0000256" key="5">
    <source>
        <dbReference type="ARBA" id="ARBA00023136"/>
    </source>
</evidence>
<evidence type="ECO:0000313" key="6">
    <source>
        <dbReference type="EMBL" id="GLK81044.1"/>
    </source>
</evidence>
<dbReference type="CDD" id="cd13553">
    <property type="entry name" value="PBP2_NrtA_CpmA_like"/>
    <property type="match status" value="1"/>
</dbReference>
<keyword evidence="3" id="KW-1003">Cell membrane</keyword>
<dbReference type="PANTHER" id="PTHR30024">
    <property type="entry name" value="ALIPHATIC SULFONATES-BINDING PROTEIN-RELATED"/>
    <property type="match status" value="1"/>
</dbReference>
<organism evidence="6 7">
    <name type="scientific">Methylopila turkensis</name>
    <dbReference type="NCBI Taxonomy" id="1437816"/>
    <lineage>
        <taxon>Bacteria</taxon>
        <taxon>Pseudomonadati</taxon>
        <taxon>Pseudomonadota</taxon>
        <taxon>Alphaproteobacteria</taxon>
        <taxon>Hyphomicrobiales</taxon>
        <taxon>Methylopilaceae</taxon>
        <taxon>Methylopila</taxon>
    </lineage>
</organism>
<dbReference type="SUPFAM" id="SSF53850">
    <property type="entry name" value="Periplasmic binding protein-like II"/>
    <property type="match status" value="1"/>
</dbReference>
<keyword evidence="2" id="KW-0813">Transport</keyword>
<keyword evidence="5" id="KW-0472">Membrane</keyword>
<evidence type="ECO:0000256" key="1">
    <source>
        <dbReference type="ARBA" id="ARBA00004308"/>
    </source>
</evidence>
<evidence type="ECO:0000256" key="4">
    <source>
        <dbReference type="ARBA" id="ARBA00022519"/>
    </source>
</evidence>
<sequence length="368" mass="39401">MSLDRLRIGFIPLADAAIPIVAADVGFAAEEGFQIELSREVSWSNIRDRLVLGHFDAAHLLAPVAIATSLGLAGMKATLSAPLALGLNGNAFTLSPFLHDELVAHLAPGAALSDPLATGAAFASLVRARHGRGDEPPTLGMTFPFSTHNYQLRLWLDAAGLIPDQDVRLAVVPPPYMVDALQNGHVDGFCVGAPWNAVAVDLGLGRILHLGVELVRRCPEKVLAVRSGLLDGEPERIEALVRACVRAAAWIDDPANRHETARILGAEDRLDLPATLIRRTLDSRLATGWRDEVRNSDNLLLFGRDGATRPDPRHARWLHAQMARWGQAPASTAASDAAAALYRTDIYDKALGAAPPALPDDALELFTG</sequence>
<comment type="caution">
    <text evidence="6">The sequence shown here is derived from an EMBL/GenBank/DDBJ whole genome shotgun (WGS) entry which is preliminary data.</text>
</comment>
<gene>
    <name evidence="6" type="ORF">GCM10008174_27850</name>
</gene>
<protein>
    <submittedName>
        <fullName evidence="6">Nitrate transporter</fullName>
    </submittedName>
</protein>
<dbReference type="RefSeq" id="WP_271201515.1">
    <property type="nucleotide sequence ID" value="NZ_BSFL01000003.1"/>
</dbReference>
<keyword evidence="4" id="KW-0997">Cell inner membrane</keyword>
<dbReference type="GO" id="GO:0012505">
    <property type="term" value="C:endomembrane system"/>
    <property type="evidence" value="ECO:0007669"/>
    <property type="project" value="UniProtKB-SubCell"/>
</dbReference>
<dbReference type="InterPro" id="IPR044527">
    <property type="entry name" value="NrtA/CpmA_ABC-bd_dom"/>
</dbReference>
<proteinExistence type="predicted"/>
<reference evidence="6" key="1">
    <citation type="journal article" date="2014" name="Int. J. Syst. Evol. Microbiol.">
        <title>Complete genome sequence of Corynebacterium casei LMG S-19264T (=DSM 44701T), isolated from a smear-ripened cheese.</title>
        <authorList>
            <consortium name="US DOE Joint Genome Institute (JGI-PGF)"/>
            <person name="Walter F."/>
            <person name="Albersmeier A."/>
            <person name="Kalinowski J."/>
            <person name="Ruckert C."/>
        </authorList>
    </citation>
    <scope>NUCLEOTIDE SEQUENCE</scope>
    <source>
        <strain evidence="6">VKM B-2748</strain>
    </source>
</reference>
<dbReference type="Gene3D" id="3.40.190.10">
    <property type="entry name" value="Periplasmic binding protein-like II"/>
    <property type="match status" value="2"/>
</dbReference>
<evidence type="ECO:0000256" key="3">
    <source>
        <dbReference type="ARBA" id="ARBA00022475"/>
    </source>
</evidence>